<name>A0A8R7P6M8_TRIUA</name>
<evidence type="ECO:0000313" key="2">
    <source>
        <dbReference type="Proteomes" id="UP000015106"/>
    </source>
</evidence>
<reference evidence="2" key="1">
    <citation type="journal article" date="2013" name="Nature">
        <title>Draft genome of the wheat A-genome progenitor Triticum urartu.</title>
        <authorList>
            <person name="Ling H.Q."/>
            <person name="Zhao S."/>
            <person name="Liu D."/>
            <person name="Wang J."/>
            <person name="Sun H."/>
            <person name="Zhang C."/>
            <person name="Fan H."/>
            <person name="Li D."/>
            <person name="Dong L."/>
            <person name="Tao Y."/>
            <person name="Gao C."/>
            <person name="Wu H."/>
            <person name="Li Y."/>
            <person name="Cui Y."/>
            <person name="Guo X."/>
            <person name="Zheng S."/>
            <person name="Wang B."/>
            <person name="Yu K."/>
            <person name="Liang Q."/>
            <person name="Yang W."/>
            <person name="Lou X."/>
            <person name="Chen J."/>
            <person name="Feng M."/>
            <person name="Jian J."/>
            <person name="Zhang X."/>
            <person name="Luo G."/>
            <person name="Jiang Y."/>
            <person name="Liu J."/>
            <person name="Wang Z."/>
            <person name="Sha Y."/>
            <person name="Zhang B."/>
            <person name="Wu H."/>
            <person name="Tang D."/>
            <person name="Shen Q."/>
            <person name="Xue P."/>
            <person name="Zou S."/>
            <person name="Wang X."/>
            <person name="Liu X."/>
            <person name="Wang F."/>
            <person name="Yang Y."/>
            <person name="An X."/>
            <person name="Dong Z."/>
            <person name="Zhang K."/>
            <person name="Zhang X."/>
            <person name="Luo M.C."/>
            <person name="Dvorak J."/>
            <person name="Tong Y."/>
            <person name="Wang J."/>
            <person name="Yang H."/>
            <person name="Li Z."/>
            <person name="Wang D."/>
            <person name="Zhang A."/>
            <person name="Wang J."/>
        </authorList>
    </citation>
    <scope>NUCLEOTIDE SEQUENCE</scope>
    <source>
        <strain evidence="2">cv. G1812</strain>
    </source>
</reference>
<dbReference type="AlphaFoldDB" id="A0A8R7P6M8"/>
<dbReference type="Gramene" id="TuG1812G0100002470.01.T01">
    <property type="protein sequence ID" value="TuG1812G0100002470.01.T01.cds328214"/>
    <property type="gene ID" value="TuG1812G0100002470.01"/>
</dbReference>
<sequence length="33" mass="3584">MGDCCSREIHRQAVATVRGAKSLGHPNPHAKQK</sequence>
<dbReference type="Proteomes" id="UP000015106">
    <property type="component" value="Chromosome 1"/>
</dbReference>
<reference evidence="1" key="2">
    <citation type="submission" date="2018-03" db="EMBL/GenBank/DDBJ databases">
        <title>The Triticum urartu genome reveals the dynamic nature of wheat genome evolution.</title>
        <authorList>
            <person name="Ling H."/>
            <person name="Ma B."/>
            <person name="Shi X."/>
            <person name="Liu H."/>
            <person name="Dong L."/>
            <person name="Sun H."/>
            <person name="Cao Y."/>
            <person name="Gao Q."/>
            <person name="Zheng S."/>
            <person name="Li Y."/>
            <person name="Yu Y."/>
            <person name="Du H."/>
            <person name="Qi M."/>
            <person name="Li Y."/>
            <person name="Yu H."/>
            <person name="Cui Y."/>
            <person name="Wang N."/>
            <person name="Chen C."/>
            <person name="Wu H."/>
            <person name="Zhao Y."/>
            <person name="Zhang J."/>
            <person name="Li Y."/>
            <person name="Zhou W."/>
            <person name="Zhang B."/>
            <person name="Hu W."/>
            <person name="Eijk M."/>
            <person name="Tang J."/>
            <person name="Witsenboer H."/>
            <person name="Zhao S."/>
            <person name="Li Z."/>
            <person name="Zhang A."/>
            <person name="Wang D."/>
            <person name="Liang C."/>
        </authorList>
    </citation>
    <scope>NUCLEOTIDE SEQUENCE [LARGE SCALE GENOMIC DNA]</scope>
    <source>
        <strain evidence="1">cv. G1812</strain>
    </source>
</reference>
<protein>
    <submittedName>
        <fullName evidence="1">Uncharacterized protein</fullName>
    </submittedName>
</protein>
<proteinExistence type="predicted"/>
<reference evidence="1" key="3">
    <citation type="submission" date="2022-06" db="UniProtKB">
        <authorList>
            <consortium name="EnsemblPlants"/>
        </authorList>
    </citation>
    <scope>IDENTIFICATION</scope>
</reference>
<organism evidence="1 2">
    <name type="scientific">Triticum urartu</name>
    <name type="common">Red wild einkorn</name>
    <name type="synonym">Crithodium urartu</name>
    <dbReference type="NCBI Taxonomy" id="4572"/>
    <lineage>
        <taxon>Eukaryota</taxon>
        <taxon>Viridiplantae</taxon>
        <taxon>Streptophyta</taxon>
        <taxon>Embryophyta</taxon>
        <taxon>Tracheophyta</taxon>
        <taxon>Spermatophyta</taxon>
        <taxon>Magnoliopsida</taxon>
        <taxon>Liliopsida</taxon>
        <taxon>Poales</taxon>
        <taxon>Poaceae</taxon>
        <taxon>BOP clade</taxon>
        <taxon>Pooideae</taxon>
        <taxon>Triticodae</taxon>
        <taxon>Triticeae</taxon>
        <taxon>Triticinae</taxon>
        <taxon>Triticum</taxon>
    </lineage>
</organism>
<dbReference type="EnsemblPlants" id="TuG1812G0100002470.01.T01">
    <property type="protein sequence ID" value="TuG1812G0100002470.01.T01.cds328214"/>
    <property type="gene ID" value="TuG1812G0100002470.01"/>
</dbReference>
<keyword evidence="2" id="KW-1185">Reference proteome</keyword>
<accession>A0A8R7P6M8</accession>
<evidence type="ECO:0000313" key="1">
    <source>
        <dbReference type="EnsemblPlants" id="TuG1812G0100002470.01.T01.cds328214"/>
    </source>
</evidence>